<evidence type="ECO:0000313" key="3">
    <source>
        <dbReference type="Proteomes" id="UP001187531"/>
    </source>
</evidence>
<dbReference type="InterPro" id="IPR043128">
    <property type="entry name" value="Rev_trsase/Diguanyl_cyclase"/>
</dbReference>
<comment type="caution">
    <text evidence="2">The sequence shown here is derived from an EMBL/GenBank/DDBJ whole genome shotgun (WGS) entry which is preliminary data.</text>
</comment>
<dbReference type="PANTHER" id="PTHR37984:SF8">
    <property type="entry name" value="CCHC-TYPE DOMAIN-CONTAINING PROTEIN"/>
    <property type="match status" value="1"/>
</dbReference>
<dbReference type="CDD" id="cd01647">
    <property type="entry name" value="RT_LTR"/>
    <property type="match status" value="1"/>
</dbReference>
<proteinExistence type="predicted"/>
<dbReference type="InterPro" id="IPR000477">
    <property type="entry name" value="RT_dom"/>
</dbReference>
<dbReference type="Gene3D" id="3.30.70.270">
    <property type="match status" value="1"/>
</dbReference>
<dbReference type="InterPro" id="IPR050951">
    <property type="entry name" value="Retrovirus_Pol_polyprotein"/>
</dbReference>
<organism evidence="2 3">
    <name type="scientific">Artemia franciscana</name>
    <name type="common">Brine shrimp</name>
    <name type="synonym">Artemia sanfranciscana</name>
    <dbReference type="NCBI Taxonomy" id="6661"/>
    <lineage>
        <taxon>Eukaryota</taxon>
        <taxon>Metazoa</taxon>
        <taxon>Ecdysozoa</taxon>
        <taxon>Arthropoda</taxon>
        <taxon>Crustacea</taxon>
        <taxon>Branchiopoda</taxon>
        <taxon>Anostraca</taxon>
        <taxon>Artemiidae</taxon>
        <taxon>Artemia</taxon>
    </lineage>
</organism>
<dbReference type="Proteomes" id="UP001187531">
    <property type="component" value="Unassembled WGS sequence"/>
</dbReference>
<dbReference type="SUPFAM" id="SSF56672">
    <property type="entry name" value="DNA/RNA polymerases"/>
    <property type="match status" value="1"/>
</dbReference>
<feature type="domain" description="Reverse transcriptase" evidence="1">
    <location>
        <begin position="25"/>
        <end position="139"/>
    </location>
</feature>
<name>A0AA88KVW8_ARTSF</name>
<evidence type="ECO:0000259" key="1">
    <source>
        <dbReference type="Pfam" id="PF00078"/>
    </source>
</evidence>
<dbReference type="PANTHER" id="PTHR37984">
    <property type="entry name" value="PROTEIN CBG26694"/>
    <property type="match status" value="1"/>
</dbReference>
<dbReference type="Pfam" id="PF00078">
    <property type="entry name" value="RVT_1"/>
    <property type="match status" value="1"/>
</dbReference>
<dbReference type="InterPro" id="IPR043502">
    <property type="entry name" value="DNA/RNA_pol_sf"/>
</dbReference>
<sequence length="139" mass="15853">MDGRPRDNLKVSIPTDWVNLMVAVEKKDGSLRICIDPVDLNKSIRRPFYPIPSLEDVSSKLYGVKYLSKLDARSGYWSLVLDDESADLTTFNTIFGRYLLKRMPFGIISAQDEFQRRMEEALEGLDGFAVIIDDLLVFS</sequence>
<reference evidence="2" key="1">
    <citation type="submission" date="2023-07" db="EMBL/GenBank/DDBJ databases">
        <title>Chromosome-level genome assembly of Artemia franciscana.</title>
        <authorList>
            <person name="Jo E."/>
        </authorList>
    </citation>
    <scope>NUCLEOTIDE SEQUENCE</scope>
    <source>
        <tissue evidence="2">Whole body</tissue>
    </source>
</reference>
<keyword evidence="3" id="KW-1185">Reference proteome</keyword>
<gene>
    <name evidence="2" type="ORF">QYM36_015850</name>
</gene>
<dbReference type="EMBL" id="JAVRJZ010000020">
    <property type="protein sequence ID" value="KAK2705597.1"/>
    <property type="molecule type" value="Genomic_DNA"/>
</dbReference>
<dbReference type="Gene3D" id="3.10.10.10">
    <property type="entry name" value="HIV Type 1 Reverse Transcriptase, subunit A, domain 1"/>
    <property type="match status" value="1"/>
</dbReference>
<dbReference type="GO" id="GO:0071897">
    <property type="term" value="P:DNA biosynthetic process"/>
    <property type="evidence" value="ECO:0007669"/>
    <property type="project" value="UniProtKB-ARBA"/>
</dbReference>
<dbReference type="AlphaFoldDB" id="A0AA88KVW8"/>
<accession>A0AA88KVW8</accession>
<protein>
    <recommendedName>
        <fullName evidence="1">Reverse transcriptase domain-containing protein</fullName>
    </recommendedName>
</protein>
<evidence type="ECO:0000313" key="2">
    <source>
        <dbReference type="EMBL" id="KAK2705597.1"/>
    </source>
</evidence>